<accession>A0A7N0TUI5</accession>
<dbReference type="Gramene" id="Kaladp0045s0264.1.v1.1">
    <property type="protein sequence ID" value="Kaladp0045s0264.1.v1.1.CDS.1"/>
    <property type="gene ID" value="Kaladp0045s0264.v1.1"/>
</dbReference>
<organism evidence="1 2">
    <name type="scientific">Kalanchoe fedtschenkoi</name>
    <name type="common">Lavender scallops</name>
    <name type="synonym">South American air plant</name>
    <dbReference type="NCBI Taxonomy" id="63787"/>
    <lineage>
        <taxon>Eukaryota</taxon>
        <taxon>Viridiplantae</taxon>
        <taxon>Streptophyta</taxon>
        <taxon>Embryophyta</taxon>
        <taxon>Tracheophyta</taxon>
        <taxon>Spermatophyta</taxon>
        <taxon>Magnoliopsida</taxon>
        <taxon>eudicotyledons</taxon>
        <taxon>Gunneridae</taxon>
        <taxon>Pentapetalae</taxon>
        <taxon>Saxifragales</taxon>
        <taxon>Crassulaceae</taxon>
        <taxon>Kalanchoe</taxon>
    </lineage>
</organism>
<evidence type="ECO:0000313" key="1">
    <source>
        <dbReference type="EnsemblPlants" id="Kaladp0045s0264.1.v1.1.CDS.1"/>
    </source>
</evidence>
<name>A0A7N0TUI5_KALFE</name>
<dbReference type="OMA" id="MNRDWER"/>
<dbReference type="Proteomes" id="UP000594263">
    <property type="component" value="Unplaced"/>
</dbReference>
<evidence type="ECO:0008006" key="3">
    <source>
        <dbReference type="Google" id="ProtNLM"/>
    </source>
</evidence>
<proteinExistence type="predicted"/>
<reference evidence="1" key="1">
    <citation type="submission" date="2021-01" db="UniProtKB">
        <authorList>
            <consortium name="EnsemblPlants"/>
        </authorList>
    </citation>
    <scope>IDENTIFICATION</scope>
</reference>
<keyword evidence="2" id="KW-1185">Reference proteome</keyword>
<dbReference type="AlphaFoldDB" id="A0A7N0TUI5"/>
<sequence length="58" mass="6481">MKTTAIEEMEEQSCVAMDVDDVDPLDVFGEGVLAVETKVADADFFNNFEDDFDDTDIK</sequence>
<protein>
    <recommendedName>
        <fullName evidence="3">Small acidic protein 1</fullName>
    </recommendedName>
</protein>
<dbReference type="EnsemblPlants" id="Kaladp0045s0264.1.v1.1">
    <property type="protein sequence ID" value="Kaladp0045s0264.1.v1.1.CDS.1"/>
    <property type="gene ID" value="Kaladp0045s0264.v1.1"/>
</dbReference>
<evidence type="ECO:0000313" key="2">
    <source>
        <dbReference type="Proteomes" id="UP000594263"/>
    </source>
</evidence>